<gene>
    <name evidence="9" type="ORF">GEV33_009039</name>
</gene>
<dbReference type="Gene3D" id="3.30.450.20">
    <property type="entry name" value="PAS domain"/>
    <property type="match status" value="2"/>
</dbReference>
<dbReference type="FunFam" id="3.30.450.20:FF:000069">
    <property type="entry name" value="Aryl hydrocarbon receptor"/>
    <property type="match status" value="1"/>
</dbReference>
<dbReference type="InterPro" id="IPR035965">
    <property type="entry name" value="PAS-like_dom_sf"/>
</dbReference>
<dbReference type="PROSITE" id="PS50112">
    <property type="entry name" value="PAS"/>
    <property type="match status" value="2"/>
</dbReference>
<dbReference type="SUPFAM" id="SSF55785">
    <property type="entry name" value="PYP-like sensor domain (PAS domain)"/>
    <property type="match status" value="2"/>
</dbReference>
<dbReference type="GO" id="GO:0004879">
    <property type="term" value="F:nuclear receptor activity"/>
    <property type="evidence" value="ECO:0007669"/>
    <property type="project" value="TreeGrafter"/>
</dbReference>
<dbReference type="InterPro" id="IPR013767">
    <property type="entry name" value="PAS_fold"/>
</dbReference>
<dbReference type="FunFam" id="3.30.450.20:FF:000074">
    <property type="entry name" value="Aryl hydrocarbon receptor"/>
    <property type="match status" value="1"/>
</dbReference>
<evidence type="ECO:0000256" key="7">
    <source>
        <dbReference type="SAM" id="MobiDB-lite"/>
    </source>
</evidence>
<dbReference type="AlphaFoldDB" id="A0A8J6HFL1"/>
<evidence type="ECO:0000256" key="2">
    <source>
        <dbReference type="ARBA" id="ARBA00023015"/>
    </source>
</evidence>
<keyword evidence="4" id="KW-0010">Activator</keyword>
<dbReference type="SMART" id="SM00091">
    <property type="entry name" value="PAS"/>
    <property type="match status" value="2"/>
</dbReference>
<dbReference type="InterPro" id="IPR043502">
    <property type="entry name" value="DNA/RNA_pol_sf"/>
</dbReference>
<feature type="region of interest" description="Disordered" evidence="7">
    <location>
        <begin position="653"/>
        <end position="684"/>
    </location>
</feature>
<dbReference type="EMBL" id="JABDTM020024972">
    <property type="protein sequence ID" value="KAH0813751.1"/>
    <property type="molecule type" value="Genomic_DNA"/>
</dbReference>
<dbReference type="SUPFAM" id="SSF56672">
    <property type="entry name" value="DNA/RNA polymerases"/>
    <property type="match status" value="1"/>
</dbReference>
<keyword evidence="3" id="KW-0238">DNA-binding</keyword>
<dbReference type="GO" id="GO:0005634">
    <property type="term" value="C:nucleus"/>
    <property type="evidence" value="ECO:0007669"/>
    <property type="project" value="UniProtKB-SubCell"/>
</dbReference>
<dbReference type="Pfam" id="PF00989">
    <property type="entry name" value="PAS"/>
    <property type="match status" value="1"/>
</dbReference>
<evidence type="ECO:0000256" key="6">
    <source>
        <dbReference type="ARBA" id="ARBA00023242"/>
    </source>
</evidence>
<reference evidence="9" key="1">
    <citation type="journal article" date="2020" name="J Insects Food Feed">
        <title>The yellow mealworm (Tenebrio molitor) genome: a resource for the emerging insects as food and feed industry.</title>
        <authorList>
            <person name="Eriksson T."/>
            <person name="Andere A."/>
            <person name="Kelstrup H."/>
            <person name="Emery V."/>
            <person name="Picard C."/>
        </authorList>
    </citation>
    <scope>NUCLEOTIDE SEQUENCE</scope>
    <source>
        <strain evidence="9">Stoneville</strain>
        <tissue evidence="9">Whole head</tissue>
    </source>
</reference>
<organism evidence="9 10">
    <name type="scientific">Tenebrio molitor</name>
    <name type="common">Yellow mealworm beetle</name>
    <dbReference type="NCBI Taxonomy" id="7067"/>
    <lineage>
        <taxon>Eukaryota</taxon>
        <taxon>Metazoa</taxon>
        <taxon>Ecdysozoa</taxon>
        <taxon>Arthropoda</taxon>
        <taxon>Hexapoda</taxon>
        <taxon>Insecta</taxon>
        <taxon>Pterygota</taxon>
        <taxon>Neoptera</taxon>
        <taxon>Endopterygota</taxon>
        <taxon>Coleoptera</taxon>
        <taxon>Polyphaga</taxon>
        <taxon>Cucujiformia</taxon>
        <taxon>Tenebrionidae</taxon>
        <taxon>Tenebrio</taxon>
    </lineage>
</organism>
<dbReference type="GO" id="GO:0006805">
    <property type="term" value="P:xenobiotic metabolic process"/>
    <property type="evidence" value="ECO:0007669"/>
    <property type="project" value="InterPro"/>
</dbReference>
<evidence type="ECO:0000313" key="10">
    <source>
        <dbReference type="Proteomes" id="UP000719412"/>
    </source>
</evidence>
<dbReference type="InterPro" id="IPR039091">
    <property type="entry name" value="AHR/AHRR"/>
</dbReference>
<dbReference type="GO" id="GO:0071897">
    <property type="term" value="P:DNA biosynthetic process"/>
    <property type="evidence" value="ECO:0007669"/>
    <property type="project" value="UniProtKB-ARBA"/>
</dbReference>
<keyword evidence="2" id="KW-0805">Transcription regulation</keyword>
<dbReference type="InterPro" id="IPR001610">
    <property type="entry name" value="PAC"/>
</dbReference>
<evidence type="ECO:0000256" key="1">
    <source>
        <dbReference type="ARBA" id="ARBA00004123"/>
    </source>
</evidence>
<dbReference type="GO" id="GO:0034751">
    <property type="term" value="C:aryl hydrocarbon receptor complex"/>
    <property type="evidence" value="ECO:0007669"/>
    <property type="project" value="TreeGrafter"/>
</dbReference>
<dbReference type="PANTHER" id="PTHR10649">
    <property type="entry name" value="ARYL HYDROCARBON RECEPTOR"/>
    <property type="match status" value="1"/>
</dbReference>
<feature type="domain" description="PAS" evidence="8">
    <location>
        <begin position="31"/>
        <end position="86"/>
    </location>
</feature>
<reference evidence="9" key="2">
    <citation type="submission" date="2021-08" db="EMBL/GenBank/DDBJ databases">
        <authorList>
            <person name="Eriksson T."/>
        </authorList>
    </citation>
    <scope>NUCLEOTIDE SEQUENCE</scope>
    <source>
        <strain evidence="9">Stoneville</strain>
        <tissue evidence="9">Whole head</tissue>
    </source>
</reference>
<keyword evidence="5" id="KW-0804">Transcription</keyword>
<dbReference type="Pfam" id="PF08447">
    <property type="entry name" value="PAS_3"/>
    <property type="match status" value="1"/>
</dbReference>
<accession>A0A8J6HFL1</accession>
<comment type="subcellular location">
    <subcellularLocation>
        <location evidence="1">Nucleus</location>
    </subcellularLocation>
</comment>
<evidence type="ECO:0000256" key="5">
    <source>
        <dbReference type="ARBA" id="ARBA00023163"/>
    </source>
</evidence>
<dbReference type="InterPro" id="IPR013655">
    <property type="entry name" value="PAS_fold_3"/>
</dbReference>
<feature type="domain" description="PAS" evidence="8">
    <location>
        <begin position="199"/>
        <end position="235"/>
    </location>
</feature>
<dbReference type="GO" id="GO:0000976">
    <property type="term" value="F:transcription cis-regulatory region binding"/>
    <property type="evidence" value="ECO:0007669"/>
    <property type="project" value="TreeGrafter"/>
</dbReference>
<evidence type="ECO:0000313" key="9">
    <source>
        <dbReference type="EMBL" id="KAH0813751.1"/>
    </source>
</evidence>
<name>A0A8J6HFL1_TENMO</name>
<keyword evidence="10" id="KW-1185">Reference proteome</keyword>
<dbReference type="Proteomes" id="UP000719412">
    <property type="component" value="Unassembled WGS sequence"/>
</dbReference>
<proteinExistence type="predicted"/>
<dbReference type="PANTHER" id="PTHR10649:SF12">
    <property type="entry name" value="SPINELESS, ISOFORM C"/>
    <property type="match status" value="1"/>
</dbReference>
<sequence>MHKDKDDGGGLHRPRDLTAFDHTPLDGEMFLQALNGFLMILTCEGEVFFATHSIEGYLGFHQSDIVHQSVYELVHSEDREELQRQLMWNSFLPPESANMGLQDVLLPENCHLLERSFTVRFRCLLDNTSGFLRLDIRGRVKVLHGQNRKSDEAPLALFAICTPFGPPSLLEIPQKEVMFKSKHKLDLALVSMDQRGKMLLGYSDSELANMGGYDLVHYDDLAYVASAHQELLKTGASGMIAYRFQTKDGQWQWLQTSSRLVYKNSKPDFVISTHRPLMEEEGRDLLGKRTMDFKVSYLDAGLPNSYFSESDQILSSTPNVAQHNISVTPSRVNRRYKTQLRDFLSTCRTKRKLSHSSSSGQVTPPANATVTAAVVSPMPAVDYITPDGCAAYNMYSTTYPTATPDHSLSYMSHSNFQHGLYPAPAALDNRYLATTENLFHQYRPLSTYYPEYHHSAPASPYVGNGFPTYDPTPTTASHHASYRMPVDEKLYPCQQVVDTPTKYPAYVDTSRSYVVTNSSKCLDVSWPYSVSPSSGIIQPVQVMELGKPCKISKHSSIDGISSNHSSPPVNAGLLTPKMEEIKADSLAHEHFSPVTSSVQEMPRQTVLMWGSNHINPSPASTTRSPSQDYSTPTSEGCEALKSLAEISNPEMCKWNGEENKSEPVQNSDGDSPHQNHPAHHNHHNSRNFELTFENPYQDVDFYLRHVKQRLIELLNREQQSHNGIKVKLALKCIFLEKRSHGLKIQKNEKQFSTNLKTFNNEGEVDGMFKEIKDQIPTNENTELQKIVHLSVYVDSTKKFLEIPNRKEKVPLVVFVKFQEEEATSQDPELPREYVPVGFGCCLLKHNEQSYFHHRFESENVFREFWEILETKVIQEKSNFVPTMIADFTKYTHCFLIRGLKREDEVTIIGSVNTKVISLKKKIIHTTLKCLDFSAFLPIHWAYDSNENVTYMVEIFQKIRKLCDPSGLDLANYSSLADFAWNYMLKFRSENGEDPIPILEDEEKIEFIAKSIRGGLRDCSKRVAEANNIHVENYNDQDQQTFIVTLDLNNAYGWAMSQNLPWDNFRWVDEKKFADHYHIINLNENDETGYIFEVDLDYPEELHEEHSDMPFCCVHSTQPHEPRLQLNLHNKEKYVILDQNLKQFY</sequence>
<protein>
    <recommendedName>
        <fullName evidence="8">PAS domain-containing protein</fullName>
    </recommendedName>
</protein>
<keyword evidence="6" id="KW-0539">Nucleus</keyword>
<evidence type="ECO:0000256" key="3">
    <source>
        <dbReference type="ARBA" id="ARBA00023125"/>
    </source>
</evidence>
<dbReference type="CDD" id="cd00130">
    <property type="entry name" value="PAS"/>
    <property type="match status" value="2"/>
</dbReference>
<comment type="caution">
    <text evidence="9">The sequence shown here is derived from an EMBL/GenBank/DDBJ whole genome shotgun (WGS) entry which is preliminary data.</text>
</comment>
<dbReference type="SMART" id="SM00086">
    <property type="entry name" value="PAC"/>
    <property type="match status" value="1"/>
</dbReference>
<dbReference type="InterPro" id="IPR000014">
    <property type="entry name" value="PAS"/>
</dbReference>
<dbReference type="NCBIfam" id="TIGR00229">
    <property type="entry name" value="sensory_box"/>
    <property type="match status" value="1"/>
</dbReference>
<evidence type="ECO:0000259" key="8">
    <source>
        <dbReference type="PROSITE" id="PS50112"/>
    </source>
</evidence>
<feature type="region of interest" description="Disordered" evidence="7">
    <location>
        <begin position="610"/>
        <end position="636"/>
    </location>
</feature>
<evidence type="ECO:0000256" key="4">
    <source>
        <dbReference type="ARBA" id="ARBA00023159"/>
    </source>
</evidence>
<feature type="compositionally biased region" description="Polar residues" evidence="7">
    <location>
        <begin position="612"/>
        <end position="634"/>
    </location>
</feature>